<accession>A0A0D0HWC0</accession>
<sequence>MRLFSMKHKVGNIVIKDHVIRYVELKQQQPLVLHTCEEWPLPEGIVRDGKIVDEEQLAHIMEQCVDMWKMKRRRVRFLVPDPLIVIRKVALPKEIDVEDIRSYLFMEIGSTIPLPFEDAVFDYAMLEKTKEALHVLLFAAPEANVMQYAQLFEAVKLKPIVADISPLSLYRLFYTFDLANDVDHFLFVQFDLSSLNVSVFYQHRPIFTRQLAFDAQWTFWEKTNEGWMWLKEGQPERQLEDVYKELERVMNFYRFSLQQGKAQITRIVITGDHPLVHTFSLLLQERLDVAVETLTLPLSVDPAYYLPIGLGLKEGNAYARRN</sequence>
<name>A0A0D0HWC0_9BACL</name>
<evidence type="ECO:0000313" key="2">
    <source>
        <dbReference type="Proteomes" id="UP000032047"/>
    </source>
</evidence>
<dbReference type="InterPro" id="IPR050696">
    <property type="entry name" value="FtsA/MreB"/>
</dbReference>
<dbReference type="PANTHER" id="PTHR32432">
    <property type="entry name" value="CELL DIVISION PROTEIN FTSA-RELATED"/>
    <property type="match status" value="1"/>
</dbReference>
<proteinExistence type="predicted"/>
<dbReference type="SUPFAM" id="SSF53067">
    <property type="entry name" value="Actin-like ATPase domain"/>
    <property type="match status" value="1"/>
</dbReference>
<dbReference type="RefSeq" id="WP_042534143.1">
    <property type="nucleotide sequence ID" value="NZ_JXTG01000002.1"/>
</dbReference>
<dbReference type="PANTHER" id="PTHR32432:SF3">
    <property type="entry name" value="ETHANOLAMINE UTILIZATION PROTEIN EUTJ"/>
    <property type="match status" value="1"/>
</dbReference>
<dbReference type="InterPro" id="IPR005883">
    <property type="entry name" value="PilM"/>
</dbReference>
<dbReference type="Gene3D" id="3.30.420.40">
    <property type="match status" value="1"/>
</dbReference>
<gene>
    <name evidence="1" type="ORF">JV16_00555</name>
</gene>
<reference evidence="1 2" key="1">
    <citation type="submission" date="2015-01" db="EMBL/GenBank/DDBJ databases">
        <title>Genome sequence of Anoxybacillus ayderensis strain AB04.</title>
        <authorList>
            <person name="Belduz A.O."/>
            <person name="Canakci S."/>
            <person name="Chan K.-G."/>
            <person name="Kahar U.M."/>
            <person name="Yaakob A.S."/>
            <person name="Chan C.S."/>
            <person name="Goh K.M."/>
        </authorList>
    </citation>
    <scope>NUCLEOTIDE SEQUENCE [LARGE SCALE GENOMIC DNA]</scope>
    <source>
        <strain evidence="1 2">AB04</strain>
    </source>
</reference>
<dbReference type="Proteomes" id="UP000032047">
    <property type="component" value="Unassembled WGS sequence"/>
</dbReference>
<evidence type="ECO:0000313" key="1">
    <source>
        <dbReference type="EMBL" id="KIP22008.1"/>
    </source>
</evidence>
<dbReference type="PATRIC" id="fig|265546.4.peg.573"/>
<keyword evidence="2" id="KW-1185">Reference proteome</keyword>
<dbReference type="AlphaFoldDB" id="A0A0D0HWC0"/>
<organism evidence="1 2">
    <name type="scientific">Anoxybacillus ayderensis</name>
    <dbReference type="NCBI Taxonomy" id="265546"/>
    <lineage>
        <taxon>Bacteria</taxon>
        <taxon>Bacillati</taxon>
        <taxon>Bacillota</taxon>
        <taxon>Bacilli</taxon>
        <taxon>Bacillales</taxon>
        <taxon>Anoxybacillaceae</taxon>
        <taxon>Anoxybacillus</taxon>
    </lineage>
</organism>
<comment type="caution">
    <text evidence="1">The sequence shown here is derived from an EMBL/GenBank/DDBJ whole genome shotgun (WGS) entry which is preliminary data.</text>
</comment>
<dbReference type="Pfam" id="PF11104">
    <property type="entry name" value="PilM_2"/>
    <property type="match status" value="1"/>
</dbReference>
<dbReference type="EMBL" id="JXTG01000002">
    <property type="protein sequence ID" value="KIP22008.1"/>
    <property type="molecule type" value="Genomic_DNA"/>
</dbReference>
<protein>
    <submittedName>
        <fullName evidence="1">Type IV pilus assembly protein PilM</fullName>
    </submittedName>
</protein>
<dbReference type="InterPro" id="IPR043129">
    <property type="entry name" value="ATPase_NBD"/>
</dbReference>